<organism evidence="5 6">
    <name type="scientific">Olpidium bornovanus</name>
    <dbReference type="NCBI Taxonomy" id="278681"/>
    <lineage>
        <taxon>Eukaryota</taxon>
        <taxon>Fungi</taxon>
        <taxon>Fungi incertae sedis</taxon>
        <taxon>Olpidiomycota</taxon>
        <taxon>Olpidiomycotina</taxon>
        <taxon>Olpidiomycetes</taxon>
        <taxon>Olpidiales</taxon>
        <taxon>Olpidiaceae</taxon>
        <taxon>Olpidium</taxon>
    </lineage>
</organism>
<protein>
    <submittedName>
        <fullName evidence="5">Kinase-like domain-containing protein</fullName>
    </submittedName>
</protein>
<dbReference type="GO" id="GO:0005634">
    <property type="term" value="C:nucleus"/>
    <property type="evidence" value="ECO:0007669"/>
    <property type="project" value="TreeGrafter"/>
</dbReference>
<feature type="non-terminal residue" evidence="5">
    <location>
        <position position="1"/>
    </location>
</feature>
<dbReference type="GO" id="GO:0005829">
    <property type="term" value="C:cytosol"/>
    <property type="evidence" value="ECO:0007669"/>
    <property type="project" value="TreeGrafter"/>
</dbReference>
<evidence type="ECO:0000256" key="3">
    <source>
        <dbReference type="SAM" id="MobiDB-lite"/>
    </source>
</evidence>
<evidence type="ECO:0000256" key="2">
    <source>
        <dbReference type="ARBA" id="ARBA00022840"/>
    </source>
</evidence>
<sequence>RKKVIKFILKGRILVECWSKDPEIGVVPLEIRILHQLSKSPHPNIIEMKHFFQDANCFYIEMDLFGFGTDLFDYIELNRNMTEDEMKRIYLQTCLAVQHLHDRGIAHRDIKVRRARGRKKGGNGASDVPRGRGRGNNKFRLAPSPFFLVGPNSVAQDENLIVGENSHIRLIDFGSSAYVRSGKMFETFCGTLDYAWRKAPEVLEGCKYKGKPQDIWAMGILLYTLVYKENPFYNVDEIISGSLRVPFVVSAANLNLIRSILNRDPEKRPTIVAILEHEWLAGVKEELDFPLPGRGDDPPPPHRPRAA</sequence>
<dbReference type="AlphaFoldDB" id="A0A8H8DME7"/>
<keyword evidence="6" id="KW-1185">Reference proteome</keyword>
<feature type="region of interest" description="Disordered" evidence="3">
    <location>
        <begin position="115"/>
        <end position="137"/>
    </location>
</feature>
<dbReference type="Proteomes" id="UP000673691">
    <property type="component" value="Unassembled WGS sequence"/>
</dbReference>
<dbReference type="InterPro" id="IPR000719">
    <property type="entry name" value="Prot_kinase_dom"/>
</dbReference>
<dbReference type="PROSITE" id="PS50011">
    <property type="entry name" value="PROTEIN_KINASE_DOM"/>
    <property type="match status" value="1"/>
</dbReference>
<keyword evidence="2" id="KW-0067">ATP-binding</keyword>
<evidence type="ECO:0000313" key="5">
    <source>
        <dbReference type="EMBL" id="KAG5463207.1"/>
    </source>
</evidence>
<reference evidence="5 6" key="1">
    <citation type="journal article" name="Sci. Rep.">
        <title>Genome-scale phylogenetic analyses confirm Olpidium as the closest living zoosporic fungus to the non-flagellated, terrestrial fungi.</title>
        <authorList>
            <person name="Chang Y."/>
            <person name="Rochon D."/>
            <person name="Sekimoto S."/>
            <person name="Wang Y."/>
            <person name="Chovatia M."/>
            <person name="Sandor L."/>
            <person name="Salamov A."/>
            <person name="Grigoriev I.V."/>
            <person name="Stajich J.E."/>
            <person name="Spatafora J.W."/>
        </authorList>
    </citation>
    <scope>NUCLEOTIDE SEQUENCE [LARGE SCALE GENOMIC DNA]</scope>
    <source>
        <strain evidence="5">S191</strain>
    </source>
</reference>
<accession>A0A8H8DME7</accession>
<evidence type="ECO:0000259" key="4">
    <source>
        <dbReference type="PROSITE" id="PS50011"/>
    </source>
</evidence>
<dbReference type="SUPFAM" id="SSF56112">
    <property type="entry name" value="Protein kinase-like (PK-like)"/>
    <property type="match status" value="1"/>
</dbReference>
<dbReference type="GO" id="GO:0004674">
    <property type="term" value="F:protein serine/threonine kinase activity"/>
    <property type="evidence" value="ECO:0007669"/>
    <property type="project" value="TreeGrafter"/>
</dbReference>
<proteinExistence type="predicted"/>
<dbReference type="PANTHER" id="PTHR24346">
    <property type="entry name" value="MAP/MICROTUBULE AFFINITY-REGULATING KINASE"/>
    <property type="match status" value="1"/>
</dbReference>
<dbReference type="InterPro" id="IPR011009">
    <property type="entry name" value="Kinase-like_dom_sf"/>
</dbReference>
<dbReference type="Pfam" id="PF00069">
    <property type="entry name" value="Pkinase"/>
    <property type="match status" value="2"/>
</dbReference>
<dbReference type="GO" id="GO:0035556">
    <property type="term" value="P:intracellular signal transduction"/>
    <property type="evidence" value="ECO:0007669"/>
    <property type="project" value="TreeGrafter"/>
</dbReference>
<dbReference type="Gene3D" id="3.30.200.20">
    <property type="entry name" value="Phosphorylase Kinase, domain 1"/>
    <property type="match status" value="1"/>
</dbReference>
<dbReference type="GO" id="GO:0005524">
    <property type="term" value="F:ATP binding"/>
    <property type="evidence" value="ECO:0007669"/>
    <property type="project" value="UniProtKB-KW"/>
</dbReference>
<evidence type="ECO:0000313" key="6">
    <source>
        <dbReference type="Proteomes" id="UP000673691"/>
    </source>
</evidence>
<evidence type="ECO:0000256" key="1">
    <source>
        <dbReference type="ARBA" id="ARBA00022741"/>
    </source>
</evidence>
<keyword evidence="1" id="KW-0547">Nucleotide-binding</keyword>
<dbReference type="GO" id="GO:0045719">
    <property type="term" value="P:negative regulation of glycogen biosynthetic process"/>
    <property type="evidence" value="ECO:0007669"/>
    <property type="project" value="TreeGrafter"/>
</dbReference>
<comment type="caution">
    <text evidence="5">The sequence shown here is derived from an EMBL/GenBank/DDBJ whole genome shotgun (WGS) entry which is preliminary data.</text>
</comment>
<dbReference type="Gene3D" id="1.10.510.10">
    <property type="entry name" value="Transferase(Phosphotransferase) domain 1"/>
    <property type="match status" value="1"/>
</dbReference>
<dbReference type="PANTHER" id="PTHR24346:SF51">
    <property type="entry name" value="PAS DOMAIN-CONTAINING SERINE_THREONINE-PROTEIN KINASE"/>
    <property type="match status" value="1"/>
</dbReference>
<dbReference type="OrthoDB" id="10252171at2759"/>
<feature type="domain" description="Protein kinase" evidence="4">
    <location>
        <begin position="1"/>
        <end position="280"/>
    </location>
</feature>
<dbReference type="EMBL" id="JAEFCI010000979">
    <property type="protein sequence ID" value="KAG5463207.1"/>
    <property type="molecule type" value="Genomic_DNA"/>
</dbReference>
<name>A0A8H8DME7_9FUNG</name>
<gene>
    <name evidence="5" type="ORF">BJ554DRAFT_1021</name>
</gene>